<comment type="caution">
    <text evidence="2">The sequence shown here is derived from an EMBL/GenBank/DDBJ whole genome shotgun (WGS) entry which is preliminary data.</text>
</comment>
<reference evidence="2 3" key="1">
    <citation type="journal article" date="2018" name="Nat. Biotechnol.">
        <title>A standardized bacterial taxonomy based on genome phylogeny substantially revises the tree of life.</title>
        <authorList>
            <person name="Parks D.H."/>
            <person name="Chuvochina M."/>
            <person name="Waite D.W."/>
            <person name="Rinke C."/>
            <person name="Skarshewski A."/>
            <person name="Chaumeil P.A."/>
            <person name="Hugenholtz P."/>
        </authorList>
    </citation>
    <scope>NUCLEOTIDE SEQUENCE [LARGE SCALE GENOMIC DNA]</scope>
    <source>
        <strain evidence="2">UBA11264</strain>
    </source>
</reference>
<proteinExistence type="predicted"/>
<evidence type="ECO:0000259" key="1">
    <source>
        <dbReference type="Pfam" id="PF09204"/>
    </source>
</evidence>
<dbReference type="RefSeq" id="WP_130382599.1">
    <property type="nucleotide sequence ID" value="NZ_DPSM01000031.1"/>
</dbReference>
<dbReference type="Proteomes" id="UP000262210">
    <property type="component" value="Unassembled WGS sequence"/>
</dbReference>
<sequence>MSKKLIDFAKKFTTSSINANTFSEIYILMWKEERDTGKLTIDGKDVDEASSTIFCLADIYNPAPDRDDYELDEGSLKKEVMATLEKFNLI</sequence>
<evidence type="ECO:0000313" key="2">
    <source>
        <dbReference type="EMBL" id="HCK03067.1"/>
    </source>
</evidence>
<dbReference type="Pfam" id="PF09204">
    <property type="entry name" value="Colicin_immun"/>
    <property type="match status" value="1"/>
</dbReference>
<dbReference type="InterPro" id="IPR015287">
    <property type="entry name" value="Colicin_D_immunity_dom"/>
</dbReference>
<gene>
    <name evidence="2" type="ORF">DHV72_24010</name>
</gene>
<dbReference type="SUPFAM" id="SSF101125">
    <property type="entry name" value="Colicin D immunity protein"/>
    <property type="match status" value="1"/>
</dbReference>
<dbReference type="Gene3D" id="1.20.120.650">
    <property type="entry name" value="Colicin D"/>
    <property type="match status" value="1"/>
</dbReference>
<organism evidence="2 3">
    <name type="scientific">Serratia grimesii</name>
    <dbReference type="NCBI Taxonomy" id="82995"/>
    <lineage>
        <taxon>Bacteria</taxon>
        <taxon>Pseudomonadati</taxon>
        <taxon>Pseudomonadota</taxon>
        <taxon>Gammaproteobacteria</taxon>
        <taxon>Enterobacterales</taxon>
        <taxon>Yersiniaceae</taxon>
        <taxon>Serratia</taxon>
    </lineage>
</organism>
<dbReference type="InterPro" id="IPR036471">
    <property type="entry name" value="Colicin_D_sf"/>
</dbReference>
<dbReference type="GO" id="GO:0030153">
    <property type="term" value="P:bacteriocin immunity"/>
    <property type="evidence" value="ECO:0007669"/>
    <property type="project" value="InterPro"/>
</dbReference>
<protein>
    <submittedName>
        <fullName evidence="2">Colicin-D</fullName>
    </submittedName>
</protein>
<evidence type="ECO:0000313" key="3">
    <source>
        <dbReference type="Proteomes" id="UP000262210"/>
    </source>
</evidence>
<dbReference type="EMBL" id="DPSM01000031">
    <property type="protein sequence ID" value="HCK03067.1"/>
    <property type="molecule type" value="Genomic_DNA"/>
</dbReference>
<accession>A0A9C7R140</accession>
<dbReference type="AlphaFoldDB" id="A0A9C7R140"/>
<name>A0A9C7R140_9GAMM</name>
<feature type="domain" description="Colicin D immunity protein" evidence="1">
    <location>
        <begin position="1"/>
        <end position="86"/>
    </location>
</feature>
<dbReference type="GO" id="GO:0015643">
    <property type="term" value="F:toxic substance binding"/>
    <property type="evidence" value="ECO:0007669"/>
    <property type="project" value="InterPro"/>
</dbReference>